<dbReference type="AlphaFoldDB" id="A0A2I0A8M4"/>
<dbReference type="EMBL" id="KZ452012">
    <property type="protein sequence ID" value="PKA51913.1"/>
    <property type="molecule type" value="Genomic_DNA"/>
</dbReference>
<name>A0A2I0A8M4_9ASPA</name>
<proteinExistence type="predicted"/>
<keyword evidence="1" id="KW-0472">Membrane</keyword>
<sequence>MMVMSSWKCLRIPRSILLRSEYLISLFIAATCNAASMILLAMHCTTYEQKV</sequence>
<dbReference type="OrthoDB" id="10498225at2759"/>
<keyword evidence="1" id="KW-1133">Transmembrane helix</keyword>
<evidence type="ECO:0000256" key="1">
    <source>
        <dbReference type="SAM" id="Phobius"/>
    </source>
</evidence>
<organism evidence="2 3">
    <name type="scientific">Apostasia shenzhenica</name>
    <dbReference type="NCBI Taxonomy" id="1088818"/>
    <lineage>
        <taxon>Eukaryota</taxon>
        <taxon>Viridiplantae</taxon>
        <taxon>Streptophyta</taxon>
        <taxon>Embryophyta</taxon>
        <taxon>Tracheophyta</taxon>
        <taxon>Spermatophyta</taxon>
        <taxon>Magnoliopsida</taxon>
        <taxon>Liliopsida</taxon>
        <taxon>Asparagales</taxon>
        <taxon>Orchidaceae</taxon>
        <taxon>Apostasioideae</taxon>
        <taxon>Apostasia</taxon>
    </lineage>
</organism>
<keyword evidence="3" id="KW-1185">Reference proteome</keyword>
<evidence type="ECO:0000313" key="3">
    <source>
        <dbReference type="Proteomes" id="UP000236161"/>
    </source>
</evidence>
<gene>
    <name evidence="2" type="ORF">AXF42_Ash008142</name>
</gene>
<accession>A0A2I0A8M4</accession>
<evidence type="ECO:0000313" key="2">
    <source>
        <dbReference type="EMBL" id="PKA51913.1"/>
    </source>
</evidence>
<reference evidence="2 3" key="1">
    <citation type="journal article" date="2017" name="Nature">
        <title>The Apostasia genome and the evolution of orchids.</title>
        <authorList>
            <person name="Zhang G.Q."/>
            <person name="Liu K.W."/>
            <person name="Li Z."/>
            <person name="Lohaus R."/>
            <person name="Hsiao Y.Y."/>
            <person name="Niu S.C."/>
            <person name="Wang J.Y."/>
            <person name="Lin Y.C."/>
            <person name="Xu Q."/>
            <person name="Chen L.J."/>
            <person name="Yoshida K."/>
            <person name="Fujiwara S."/>
            <person name="Wang Z.W."/>
            <person name="Zhang Y.Q."/>
            <person name="Mitsuda N."/>
            <person name="Wang M."/>
            <person name="Liu G.H."/>
            <person name="Pecoraro L."/>
            <person name="Huang H.X."/>
            <person name="Xiao X.J."/>
            <person name="Lin M."/>
            <person name="Wu X.Y."/>
            <person name="Wu W.L."/>
            <person name="Chen Y.Y."/>
            <person name="Chang S.B."/>
            <person name="Sakamoto S."/>
            <person name="Ohme-Takagi M."/>
            <person name="Yagi M."/>
            <person name="Zeng S.J."/>
            <person name="Shen C.Y."/>
            <person name="Yeh C.M."/>
            <person name="Luo Y.B."/>
            <person name="Tsai W.C."/>
            <person name="Van de Peer Y."/>
            <person name="Liu Z.J."/>
        </authorList>
    </citation>
    <scope>NUCLEOTIDE SEQUENCE [LARGE SCALE GENOMIC DNA]</scope>
    <source>
        <strain evidence="3">cv. Shenzhen</strain>
        <tissue evidence="2">Stem</tissue>
    </source>
</reference>
<dbReference type="Proteomes" id="UP000236161">
    <property type="component" value="Unassembled WGS sequence"/>
</dbReference>
<feature type="transmembrane region" description="Helical" evidence="1">
    <location>
        <begin position="21"/>
        <end position="42"/>
    </location>
</feature>
<keyword evidence="1" id="KW-0812">Transmembrane</keyword>
<protein>
    <submittedName>
        <fullName evidence="2">Uncharacterized protein</fullName>
    </submittedName>
</protein>